<dbReference type="GO" id="GO:0030267">
    <property type="term" value="F:glyoxylate reductase (NADPH) activity"/>
    <property type="evidence" value="ECO:0007669"/>
    <property type="project" value="UniProtKB-EC"/>
</dbReference>
<dbReference type="STRING" id="282199.GCA_001049735_02020"/>
<feature type="domain" description="D-isomer specific 2-hydroxyacid dehydrogenase NAD-binding" evidence="3">
    <location>
        <begin position="117"/>
        <end position="273"/>
    </location>
</feature>
<accession>A0A0U1NML2</accession>
<organism evidence="4 5">
    <name type="scientific">Nereida ignava</name>
    <dbReference type="NCBI Taxonomy" id="282199"/>
    <lineage>
        <taxon>Bacteria</taxon>
        <taxon>Pseudomonadati</taxon>
        <taxon>Pseudomonadota</taxon>
        <taxon>Alphaproteobacteria</taxon>
        <taxon>Rhodobacterales</taxon>
        <taxon>Roseobacteraceae</taxon>
        <taxon>Nereida</taxon>
    </lineage>
</organism>
<keyword evidence="2" id="KW-0520">NAD</keyword>
<dbReference type="CDD" id="cd12164">
    <property type="entry name" value="GDH_like_2"/>
    <property type="match status" value="1"/>
</dbReference>
<dbReference type="InterPro" id="IPR029753">
    <property type="entry name" value="D-isomer_DH_CS"/>
</dbReference>
<dbReference type="OrthoDB" id="9787219at2"/>
<dbReference type="Proteomes" id="UP000048949">
    <property type="component" value="Unassembled WGS sequence"/>
</dbReference>
<dbReference type="PANTHER" id="PTHR43333">
    <property type="entry name" value="2-HACID_DH_C DOMAIN-CONTAINING PROTEIN"/>
    <property type="match status" value="1"/>
</dbReference>
<dbReference type="GO" id="GO:0051287">
    <property type="term" value="F:NAD binding"/>
    <property type="evidence" value="ECO:0007669"/>
    <property type="project" value="InterPro"/>
</dbReference>
<dbReference type="PROSITE" id="PS00671">
    <property type="entry name" value="D_2_HYDROXYACID_DH_3"/>
    <property type="match status" value="1"/>
</dbReference>
<evidence type="ECO:0000256" key="1">
    <source>
        <dbReference type="ARBA" id="ARBA00023002"/>
    </source>
</evidence>
<dbReference type="AlphaFoldDB" id="A0A0U1NML2"/>
<name>A0A0U1NML2_9RHOB</name>
<dbReference type="Gene3D" id="3.40.50.720">
    <property type="entry name" value="NAD(P)-binding Rossmann-like Domain"/>
    <property type="match status" value="2"/>
</dbReference>
<reference evidence="4 5" key="1">
    <citation type="submission" date="2015-04" db="EMBL/GenBank/DDBJ databases">
        <authorList>
            <person name="Syromyatnikov M.Y."/>
            <person name="Popov V.N."/>
        </authorList>
    </citation>
    <scope>NUCLEOTIDE SEQUENCE [LARGE SCALE GENOMIC DNA]</scope>
    <source>
        <strain evidence="4 5">CECT 5292</strain>
    </source>
</reference>
<dbReference type="InterPro" id="IPR006140">
    <property type="entry name" value="D-isomer_DH_NAD-bd"/>
</dbReference>
<dbReference type="EMBL" id="CVQV01000011">
    <property type="protein sequence ID" value="CRK75964.1"/>
    <property type="molecule type" value="Genomic_DNA"/>
</dbReference>
<keyword evidence="5" id="KW-1185">Reference proteome</keyword>
<evidence type="ECO:0000313" key="5">
    <source>
        <dbReference type="Proteomes" id="UP000048949"/>
    </source>
</evidence>
<protein>
    <submittedName>
        <fullName evidence="4">Glyoxylate/hydroxypyruvate reductase A</fullName>
        <ecNumber evidence="4">1.1.1.79</ecNumber>
    </submittedName>
</protein>
<proteinExistence type="predicted"/>
<dbReference type="InterPro" id="IPR036291">
    <property type="entry name" value="NAD(P)-bd_dom_sf"/>
</dbReference>
<keyword evidence="4" id="KW-0670">Pyruvate</keyword>
<dbReference type="EC" id="1.1.1.79" evidence="4"/>
<gene>
    <name evidence="4" type="primary">ghrA</name>
    <name evidence="4" type="ORF">NIG5292_02021</name>
</gene>
<dbReference type="RefSeq" id="WP_048599387.1">
    <property type="nucleotide sequence ID" value="NZ_CBFHGK010000004.1"/>
</dbReference>
<evidence type="ECO:0000256" key="2">
    <source>
        <dbReference type="ARBA" id="ARBA00023027"/>
    </source>
</evidence>
<evidence type="ECO:0000259" key="3">
    <source>
        <dbReference type="Pfam" id="PF02826"/>
    </source>
</evidence>
<sequence length="308" mass="33395">MKIIFAGTDDHWSHYQTTLPAAFKRAEINASITRDLDTHDADYIVFAPNGPLSDFTPYTKTKAVLNLWAGVETIVGNATLTQPLVRMIDHGLTQGMVEWVSAHSLRYHVGMDAHIHGQDGTWRNTSWPTLAETRRVTVLGMGALGTACAQALRSIGFPVTGWSRTQKTIDGINCLSGDAGLDQALRTADILVLLLPLTDETNNLLDAEKLALLPDGAFLLNPGRGPLIDDEALLAALDKNIAHATLDVFNTEPLPTDHPYWAHRQVTVTPHIASVTRAATAADAIARNIVRIENGETPIGLVDRTAGY</sequence>
<dbReference type="SUPFAM" id="SSF51735">
    <property type="entry name" value="NAD(P)-binding Rossmann-fold domains"/>
    <property type="match status" value="1"/>
</dbReference>
<dbReference type="Pfam" id="PF02826">
    <property type="entry name" value="2-Hacid_dh_C"/>
    <property type="match status" value="1"/>
</dbReference>
<dbReference type="PANTHER" id="PTHR43333:SF1">
    <property type="entry name" value="D-ISOMER SPECIFIC 2-HYDROXYACID DEHYDROGENASE NAD-BINDING DOMAIN-CONTAINING PROTEIN"/>
    <property type="match status" value="1"/>
</dbReference>
<evidence type="ECO:0000313" key="4">
    <source>
        <dbReference type="EMBL" id="CRK75964.1"/>
    </source>
</evidence>
<keyword evidence="1 4" id="KW-0560">Oxidoreductase</keyword>